<reference evidence="3" key="1">
    <citation type="journal article" date="2020" name="Stud. Mycol.">
        <title>101 Dothideomycetes genomes: a test case for predicting lifestyles and emergence of pathogens.</title>
        <authorList>
            <person name="Haridas S."/>
            <person name="Albert R."/>
            <person name="Binder M."/>
            <person name="Bloem J."/>
            <person name="Labutti K."/>
            <person name="Salamov A."/>
            <person name="Andreopoulos B."/>
            <person name="Baker S."/>
            <person name="Barry K."/>
            <person name="Bills G."/>
            <person name="Bluhm B."/>
            <person name="Cannon C."/>
            <person name="Castanera R."/>
            <person name="Culley D."/>
            <person name="Daum C."/>
            <person name="Ezra D."/>
            <person name="Gonzalez J."/>
            <person name="Henrissat B."/>
            <person name="Kuo A."/>
            <person name="Liang C."/>
            <person name="Lipzen A."/>
            <person name="Lutzoni F."/>
            <person name="Magnuson J."/>
            <person name="Mondo S."/>
            <person name="Nolan M."/>
            <person name="Ohm R."/>
            <person name="Pangilinan J."/>
            <person name="Park H.-J."/>
            <person name="Ramirez L."/>
            <person name="Alfaro M."/>
            <person name="Sun H."/>
            <person name="Tritt A."/>
            <person name="Yoshinaga Y."/>
            <person name="Zwiers L.-H."/>
            <person name="Turgeon B."/>
            <person name="Goodwin S."/>
            <person name="Spatafora J."/>
            <person name="Crous P."/>
            <person name="Grigoriev I."/>
        </authorList>
    </citation>
    <scope>NUCLEOTIDE SEQUENCE</scope>
    <source>
        <strain evidence="3">CBS 110217</strain>
    </source>
</reference>
<dbReference type="Pfam" id="PF01370">
    <property type="entry name" value="Epimerase"/>
    <property type="match status" value="2"/>
</dbReference>
<dbReference type="Gene3D" id="3.40.50.720">
    <property type="entry name" value="NAD(P)-binding Rossmann-like Domain"/>
    <property type="match status" value="2"/>
</dbReference>
<feature type="compositionally biased region" description="Polar residues" evidence="1">
    <location>
        <begin position="149"/>
        <end position="161"/>
    </location>
</feature>
<evidence type="ECO:0000259" key="2">
    <source>
        <dbReference type="Pfam" id="PF01370"/>
    </source>
</evidence>
<keyword evidence="4" id="KW-1185">Reference proteome</keyword>
<dbReference type="Gene3D" id="3.90.25.10">
    <property type="entry name" value="UDP-galactose 4-epimerase, domain 1"/>
    <property type="match status" value="1"/>
</dbReference>
<dbReference type="EMBL" id="ML978305">
    <property type="protein sequence ID" value="KAF2024197.1"/>
    <property type="molecule type" value="Genomic_DNA"/>
</dbReference>
<sequence length="478" mass="52180">MDVSSASGIVSPSSSMFSLSLSATPDAVNTPGTQRSVLFDDDVSADPLDINGSGASFIMVVGGLGYIGSHTTLELLKEGYNVLVIDDLSNSYENVLERIRTLAVEFCTEHGKTVPALHFRQLDYRSSSMRSVLANYSTYKLRSKPETPQGRSPYSTLQRTDSGIDMGADEPQDPILERSSRVSGVIHFAAYKSVEESIRMPLRYYSNNVCGLVDFLALLEQFGIKNFVFSSSATVYGEGANCGVPLREELCVHHLESFVESDGSERTVLPGVLGLTSPYGRSKFMCESILADLARSDPTWSITALRYFNPVGCHESGILGEDPRQKPSNLIPVIATVLTGTRPVLDIFGTDWHTRDGTAVRDFVHVVDLARGHIAALAASAAGRIKAPFRTYNLGTGRGYTVREVLSSLEQASQKTIPAREVGRRAGDVGFCVAEVQRAETELQWRAERTLDDCSGDVWNFTKSRCPGVEVTDVMTCW</sequence>
<evidence type="ECO:0000313" key="4">
    <source>
        <dbReference type="Proteomes" id="UP000799777"/>
    </source>
</evidence>
<accession>A0A9P4LH41</accession>
<name>A0A9P4LH41_9PLEO</name>
<evidence type="ECO:0000256" key="1">
    <source>
        <dbReference type="SAM" id="MobiDB-lite"/>
    </source>
</evidence>
<dbReference type="OrthoDB" id="9402762at2759"/>
<dbReference type="Proteomes" id="UP000799777">
    <property type="component" value="Unassembled WGS sequence"/>
</dbReference>
<feature type="region of interest" description="Disordered" evidence="1">
    <location>
        <begin position="142"/>
        <end position="166"/>
    </location>
</feature>
<feature type="domain" description="NAD-dependent epimerase/dehydratase" evidence="2">
    <location>
        <begin position="178"/>
        <end position="395"/>
    </location>
</feature>
<dbReference type="GO" id="GO:0005829">
    <property type="term" value="C:cytosol"/>
    <property type="evidence" value="ECO:0007669"/>
    <property type="project" value="TreeGrafter"/>
</dbReference>
<dbReference type="AlphaFoldDB" id="A0A9P4LH41"/>
<dbReference type="InterPro" id="IPR001509">
    <property type="entry name" value="Epimerase_deHydtase"/>
</dbReference>
<dbReference type="GO" id="GO:0005996">
    <property type="term" value="P:monosaccharide metabolic process"/>
    <property type="evidence" value="ECO:0007669"/>
    <property type="project" value="TreeGrafter"/>
</dbReference>
<dbReference type="InterPro" id="IPR036291">
    <property type="entry name" value="NAD(P)-bd_dom_sf"/>
</dbReference>
<dbReference type="SUPFAM" id="SSF51735">
    <property type="entry name" value="NAD(P)-binding Rossmann-fold domains"/>
    <property type="match status" value="1"/>
</dbReference>
<evidence type="ECO:0000313" key="3">
    <source>
        <dbReference type="EMBL" id="KAF2024197.1"/>
    </source>
</evidence>
<dbReference type="GO" id="GO:0003978">
    <property type="term" value="F:UDP-glucose 4-epimerase activity"/>
    <property type="evidence" value="ECO:0007669"/>
    <property type="project" value="TreeGrafter"/>
</dbReference>
<proteinExistence type="predicted"/>
<comment type="caution">
    <text evidence="3">The sequence shown here is derived from an EMBL/GenBank/DDBJ whole genome shotgun (WGS) entry which is preliminary data.</text>
</comment>
<dbReference type="PANTHER" id="PTHR43725">
    <property type="entry name" value="UDP-GLUCOSE 4-EPIMERASE"/>
    <property type="match status" value="1"/>
</dbReference>
<gene>
    <name evidence="3" type="ORF">EK21DRAFT_79223</name>
</gene>
<organism evidence="3 4">
    <name type="scientific">Setomelanomma holmii</name>
    <dbReference type="NCBI Taxonomy" id="210430"/>
    <lineage>
        <taxon>Eukaryota</taxon>
        <taxon>Fungi</taxon>
        <taxon>Dikarya</taxon>
        <taxon>Ascomycota</taxon>
        <taxon>Pezizomycotina</taxon>
        <taxon>Dothideomycetes</taxon>
        <taxon>Pleosporomycetidae</taxon>
        <taxon>Pleosporales</taxon>
        <taxon>Pleosporineae</taxon>
        <taxon>Phaeosphaeriaceae</taxon>
        <taxon>Setomelanomma</taxon>
    </lineage>
</organism>
<dbReference type="PANTHER" id="PTHR43725:SF3">
    <property type="entry name" value="UDP-GLUCOSE 4-EPIMERASE (EUROFUNG)"/>
    <property type="match status" value="1"/>
</dbReference>
<feature type="domain" description="NAD-dependent epimerase/dehydratase" evidence="2">
    <location>
        <begin position="58"/>
        <end position="125"/>
    </location>
</feature>
<protein>
    <submittedName>
        <fullName evidence="3">UDP-glucose 4-epimerase</fullName>
    </submittedName>
</protein>